<dbReference type="Proteomes" id="UP000579945">
    <property type="component" value="Unassembled WGS sequence"/>
</dbReference>
<dbReference type="GeneID" id="95386903"/>
<evidence type="ECO:0000313" key="2">
    <source>
        <dbReference type="EMBL" id="MBB3724384.1"/>
    </source>
</evidence>
<name>A0A7W5V294_9ACTN</name>
<dbReference type="Pfam" id="PF13840">
    <property type="entry name" value="ACT_7"/>
    <property type="match status" value="1"/>
</dbReference>
<dbReference type="AlphaFoldDB" id="A0A7W5V294"/>
<organism evidence="2 3">
    <name type="scientific">Nonomuraea dietziae</name>
    <dbReference type="NCBI Taxonomy" id="65515"/>
    <lineage>
        <taxon>Bacteria</taxon>
        <taxon>Bacillati</taxon>
        <taxon>Actinomycetota</taxon>
        <taxon>Actinomycetes</taxon>
        <taxon>Streptosporangiales</taxon>
        <taxon>Streptosporangiaceae</taxon>
        <taxon>Nonomuraea</taxon>
    </lineage>
</organism>
<dbReference type="SUPFAM" id="SSF55021">
    <property type="entry name" value="ACT-like"/>
    <property type="match status" value="1"/>
</dbReference>
<keyword evidence="3" id="KW-1185">Reference proteome</keyword>
<comment type="caution">
    <text evidence="2">The sequence shown here is derived from an EMBL/GenBank/DDBJ whole genome shotgun (WGS) entry which is preliminary data.</text>
</comment>
<proteinExistence type="predicted"/>
<sequence>MSSPIAQRLQVVPSVFAVDHLPHATFPEDDEWIALVRAPEGLTVVRETWPSGSGERWIGLYGGATAHDLDVPGMLAAIVGPLAEAAIPVFVASTYHADLVLVPEQRARLAVTVLEEAGHRVDTRHLQPADG</sequence>
<feature type="domain" description="CASTOR ACT" evidence="1">
    <location>
        <begin position="54"/>
        <end position="116"/>
    </location>
</feature>
<dbReference type="InterPro" id="IPR045865">
    <property type="entry name" value="ACT-like_dom_sf"/>
</dbReference>
<dbReference type="InterPro" id="IPR027795">
    <property type="entry name" value="CASTOR_ACT_dom"/>
</dbReference>
<evidence type="ECO:0000313" key="3">
    <source>
        <dbReference type="Proteomes" id="UP000579945"/>
    </source>
</evidence>
<evidence type="ECO:0000259" key="1">
    <source>
        <dbReference type="Pfam" id="PF13840"/>
    </source>
</evidence>
<protein>
    <recommendedName>
        <fullName evidence="1">CASTOR ACT domain-containing protein</fullName>
    </recommendedName>
</protein>
<reference evidence="2 3" key="1">
    <citation type="submission" date="2020-08" db="EMBL/GenBank/DDBJ databases">
        <title>Sequencing the genomes of 1000 actinobacteria strains.</title>
        <authorList>
            <person name="Klenk H.-P."/>
        </authorList>
    </citation>
    <scope>NUCLEOTIDE SEQUENCE [LARGE SCALE GENOMIC DNA]</scope>
    <source>
        <strain evidence="2 3">DSM 44320</strain>
    </source>
</reference>
<gene>
    <name evidence="2" type="ORF">FHR33_000244</name>
</gene>
<accession>A0A7W5V294</accession>
<dbReference type="EMBL" id="JACIBV010000001">
    <property type="protein sequence ID" value="MBB3724384.1"/>
    <property type="molecule type" value="Genomic_DNA"/>
</dbReference>
<dbReference type="RefSeq" id="WP_183642267.1">
    <property type="nucleotide sequence ID" value="NZ_JACIBV010000001.1"/>
</dbReference>
<dbReference type="Gene3D" id="3.30.2130.10">
    <property type="entry name" value="VC0802-like"/>
    <property type="match status" value="1"/>
</dbReference>